<dbReference type="EMBL" id="JACHYB010000001">
    <property type="protein sequence ID" value="MBB3186649.1"/>
    <property type="molecule type" value="Genomic_DNA"/>
</dbReference>
<accession>A0A7W5H1I0</accession>
<name>A0A7W5H1I0_9PORP</name>
<dbReference type="SUPFAM" id="SSF52833">
    <property type="entry name" value="Thioredoxin-like"/>
    <property type="match status" value="1"/>
</dbReference>
<organism evidence="2 3">
    <name type="scientific">Microbacter margulisiae</name>
    <dbReference type="NCBI Taxonomy" id="1350067"/>
    <lineage>
        <taxon>Bacteria</taxon>
        <taxon>Pseudomonadati</taxon>
        <taxon>Bacteroidota</taxon>
        <taxon>Bacteroidia</taxon>
        <taxon>Bacteroidales</taxon>
        <taxon>Porphyromonadaceae</taxon>
        <taxon>Microbacter</taxon>
    </lineage>
</organism>
<dbReference type="GO" id="GO:0016853">
    <property type="term" value="F:isomerase activity"/>
    <property type="evidence" value="ECO:0007669"/>
    <property type="project" value="UniProtKB-KW"/>
</dbReference>
<dbReference type="Proteomes" id="UP000544222">
    <property type="component" value="Unassembled WGS sequence"/>
</dbReference>
<dbReference type="PROSITE" id="PS51352">
    <property type="entry name" value="THIOREDOXIN_2"/>
    <property type="match status" value="1"/>
</dbReference>
<feature type="domain" description="Thioredoxin" evidence="1">
    <location>
        <begin position="24"/>
        <end position="164"/>
    </location>
</feature>
<dbReference type="AlphaFoldDB" id="A0A7W5H1I0"/>
<evidence type="ECO:0000313" key="3">
    <source>
        <dbReference type="Proteomes" id="UP000544222"/>
    </source>
</evidence>
<dbReference type="Gene3D" id="3.40.30.10">
    <property type="entry name" value="Glutaredoxin"/>
    <property type="match status" value="1"/>
</dbReference>
<dbReference type="InterPro" id="IPR013766">
    <property type="entry name" value="Thioredoxin_domain"/>
</dbReference>
<gene>
    <name evidence="2" type="ORF">FHX64_000812</name>
</gene>
<dbReference type="InterPro" id="IPR036249">
    <property type="entry name" value="Thioredoxin-like_sf"/>
</dbReference>
<reference evidence="2 3" key="1">
    <citation type="submission" date="2020-08" db="EMBL/GenBank/DDBJ databases">
        <title>Genomic Encyclopedia of Type Strains, Phase IV (KMG-IV): sequencing the most valuable type-strain genomes for metagenomic binning, comparative biology and taxonomic classification.</title>
        <authorList>
            <person name="Goeker M."/>
        </authorList>
    </citation>
    <scope>NUCLEOTIDE SEQUENCE [LARGE SCALE GENOMIC DNA]</scope>
    <source>
        <strain evidence="2 3">DSM 27471</strain>
    </source>
</reference>
<keyword evidence="2" id="KW-0413">Isomerase</keyword>
<evidence type="ECO:0000259" key="1">
    <source>
        <dbReference type="PROSITE" id="PS51352"/>
    </source>
</evidence>
<comment type="caution">
    <text evidence="2">The sequence shown here is derived from an EMBL/GenBank/DDBJ whole genome shotgun (WGS) entry which is preliminary data.</text>
</comment>
<proteinExistence type="predicted"/>
<dbReference type="RefSeq" id="WP_183412508.1">
    <property type="nucleotide sequence ID" value="NZ_JACHYB010000001.1"/>
</dbReference>
<evidence type="ECO:0000313" key="2">
    <source>
        <dbReference type="EMBL" id="MBB3186649.1"/>
    </source>
</evidence>
<keyword evidence="3" id="KW-1185">Reference proteome</keyword>
<protein>
    <submittedName>
        <fullName evidence="2">Thiol-disulfide isomerase/thioredoxin</fullName>
    </submittedName>
</protein>
<sequence>MSLKIRYALFIVLSLLWMGSISLHAEQAKMPPFRITQTNGHVFNAKDLPGGKPTILIYFSPDCGECLEFMDSFFPKIHHFDTANIVMINAMSMQEMIAFADRYNVKQYSNVVVGTEAPRLTIWNYLQISALPYLALYDKDGNEVCSYQQSIPLDDVITLLKRLK</sequence>